<feature type="domain" description="MmgE/PrpD C-terminal" evidence="3">
    <location>
        <begin position="265"/>
        <end position="434"/>
    </location>
</feature>
<name>A0ABZ1BRM1_9FIRM</name>
<evidence type="ECO:0000259" key="2">
    <source>
        <dbReference type="Pfam" id="PF03972"/>
    </source>
</evidence>
<dbReference type="Gene3D" id="1.10.4100.10">
    <property type="entry name" value="2-methylcitrate dehydratase PrpD"/>
    <property type="match status" value="1"/>
</dbReference>
<proteinExistence type="inferred from homology"/>
<feature type="domain" description="MmgE/PrpD N-terminal" evidence="2">
    <location>
        <begin position="6"/>
        <end position="239"/>
    </location>
</feature>
<keyword evidence="5" id="KW-1185">Reference proteome</keyword>
<gene>
    <name evidence="4" type="ORF">VLY81_03505</name>
</gene>
<organism evidence="4 5">
    <name type="scientific">Geochorda subterranea</name>
    <dbReference type="NCBI Taxonomy" id="3109564"/>
    <lineage>
        <taxon>Bacteria</taxon>
        <taxon>Bacillati</taxon>
        <taxon>Bacillota</taxon>
        <taxon>Limnochordia</taxon>
        <taxon>Limnochordales</taxon>
        <taxon>Geochordaceae</taxon>
        <taxon>Geochorda</taxon>
    </lineage>
</organism>
<dbReference type="PANTHER" id="PTHR16943">
    <property type="entry name" value="2-METHYLCITRATE DEHYDRATASE-RELATED"/>
    <property type="match status" value="1"/>
</dbReference>
<evidence type="ECO:0000313" key="5">
    <source>
        <dbReference type="Proteomes" id="UP001333102"/>
    </source>
</evidence>
<dbReference type="Pfam" id="PF03972">
    <property type="entry name" value="MmgE_PrpD_N"/>
    <property type="match status" value="1"/>
</dbReference>
<dbReference type="InterPro" id="IPR042188">
    <property type="entry name" value="MmgE/PrpD_sf_2"/>
</dbReference>
<dbReference type="Pfam" id="PF19305">
    <property type="entry name" value="MmgE_PrpD_C"/>
    <property type="match status" value="1"/>
</dbReference>
<dbReference type="InterPro" id="IPR042183">
    <property type="entry name" value="MmgE/PrpD_sf_1"/>
</dbReference>
<sequence length="454" mass="48708">MSATDTLAAFVANLKGEELPAEVQEAAARCLMDNLACALGASITESGRRWLALPGGSGPCTLLGSGRTVILEEAVYLNGNLANLLDFDDTRGGHPGSTVIPTGLAVAEQYRCSSADLLAAIVVGYEVQVRLFRAFWPSRARMHLFPKLTLQTFGAAATAGRLLNLNEQQMAHAFGIAATLAPLPKAISSASGKRRPWYKGYLGWSARTGLQAALLARMGQVGPRGVLDGEDGLAASLGTDRFGADALVQDLGVTYEILKVAFKPYPSCRWTHAALDALRNIREAAGVAAEDVEEVVIHLPPPFHEWLDWRTPASVTDAQFSLPFLAALVLYQWPEAQWWKRDDVVTRPDLLALSERVVLLPDPGLLRPEDQSRTVPARVSVRTRNGAEHRALVAIPRGEVSNPLTPGELKGKWDALTVPVLGEQGAEKLAQAVAFLGDNETAAIFCGLSPRGSL</sequence>
<evidence type="ECO:0000256" key="1">
    <source>
        <dbReference type="ARBA" id="ARBA00006174"/>
    </source>
</evidence>
<dbReference type="InterPro" id="IPR045336">
    <property type="entry name" value="MmgE_PrpD_N"/>
</dbReference>
<dbReference type="Proteomes" id="UP001333102">
    <property type="component" value="Chromosome"/>
</dbReference>
<protein>
    <submittedName>
        <fullName evidence="4">MmgE/PrpD family protein</fullName>
    </submittedName>
</protein>
<dbReference type="RefSeq" id="WP_324669642.1">
    <property type="nucleotide sequence ID" value="NZ_CP141614.1"/>
</dbReference>
<reference evidence="5" key="1">
    <citation type="submission" date="2023-12" db="EMBL/GenBank/DDBJ databases">
        <title>Novel isolates from deep terrestrial aquifers shed light on the physiology and ecology of the class Limnochordia.</title>
        <authorList>
            <person name="Karnachuk O.V."/>
            <person name="Lukina A.P."/>
            <person name="Avakyan M.R."/>
            <person name="Kadnikov V."/>
            <person name="Begmatov S."/>
            <person name="Beletsky A.V."/>
            <person name="Mardanov A.V."/>
            <person name="Ravin N.V."/>
        </authorList>
    </citation>
    <scope>NUCLEOTIDE SEQUENCE [LARGE SCALE GENOMIC DNA]</scope>
    <source>
        <strain evidence="5">LN</strain>
    </source>
</reference>
<comment type="similarity">
    <text evidence="1">Belongs to the PrpD family.</text>
</comment>
<dbReference type="PANTHER" id="PTHR16943:SF8">
    <property type="entry name" value="2-METHYLCITRATE DEHYDRATASE"/>
    <property type="match status" value="1"/>
</dbReference>
<dbReference type="InterPro" id="IPR036148">
    <property type="entry name" value="MmgE/PrpD_sf"/>
</dbReference>
<accession>A0ABZ1BRM1</accession>
<dbReference type="Gene3D" id="3.30.1330.120">
    <property type="entry name" value="2-methylcitrate dehydratase PrpD"/>
    <property type="match status" value="1"/>
</dbReference>
<evidence type="ECO:0000259" key="3">
    <source>
        <dbReference type="Pfam" id="PF19305"/>
    </source>
</evidence>
<evidence type="ECO:0000313" key="4">
    <source>
        <dbReference type="EMBL" id="WRP15246.1"/>
    </source>
</evidence>
<dbReference type="EMBL" id="CP141614">
    <property type="protein sequence ID" value="WRP15246.1"/>
    <property type="molecule type" value="Genomic_DNA"/>
</dbReference>
<dbReference type="SUPFAM" id="SSF103378">
    <property type="entry name" value="2-methylcitrate dehydratase PrpD"/>
    <property type="match status" value="1"/>
</dbReference>
<dbReference type="InterPro" id="IPR005656">
    <property type="entry name" value="MmgE_PrpD"/>
</dbReference>
<dbReference type="InterPro" id="IPR045337">
    <property type="entry name" value="MmgE_PrpD_C"/>
</dbReference>